<dbReference type="InterPro" id="IPR051405">
    <property type="entry name" value="phD/YefM_antitoxin"/>
</dbReference>
<comment type="caution">
    <text evidence="3">The sequence shown here is derived from an EMBL/GenBank/DDBJ whole genome shotgun (WGS) entry which is preliminary data.</text>
</comment>
<sequence>MASSYTIKTAQRSLSALVRECESHPVTLTRQGKAVAVVMSVERMEAIAETMEVLADPAAMSALRKYRAGEARFQGLEALESE</sequence>
<accession>A0A7X1AWG0</accession>
<dbReference type="InterPro" id="IPR036165">
    <property type="entry name" value="YefM-like_sf"/>
</dbReference>
<dbReference type="Pfam" id="PF02604">
    <property type="entry name" value="PhdYeFM_antitox"/>
    <property type="match status" value="1"/>
</dbReference>
<dbReference type="NCBIfam" id="TIGR01552">
    <property type="entry name" value="phd_fam"/>
    <property type="match status" value="1"/>
</dbReference>
<reference evidence="3 4" key="1">
    <citation type="submission" date="2020-07" db="EMBL/GenBank/DDBJ databases">
        <authorList>
            <person name="Feng X."/>
        </authorList>
    </citation>
    <scope>NUCLEOTIDE SEQUENCE [LARGE SCALE GENOMIC DNA]</scope>
    <source>
        <strain evidence="3 4">JCM14086</strain>
    </source>
</reference>
<evidence type="ECO:0000256" key="2">
    <source>
        <dbReference type="RuleBase" id="RU362080"/>
    </source>
</evidence>
<dbReference type="RefSeq" id="WP_185691955.1">
    <property type="nucleotide sequence ID" value="NZ_JACHVA010000048.1"/>
</dbReference>
<dbReference type="PANTHER" id="PTHR33713">
    <property type="entry name" value="ANTITOXIN YAFN-RELATED"/>
    <property type="match status" value="1"/>
</dbReference>
<dbReference type="InterPro" id="IPR006442">
    <property type="entry name" value="Antitoxin_Phd/YefM"/>
</dbReference>
<gene>
    <name evidence="3" type="ORF">H5P30_05520</name>
</gene>
<dbReference type="AlphaFoldDB" id="A0A7X1AWG0"/>
<dbReference type="Gene3D" id="3.40.1620.10">
    <property type="entry name" value="YefM-like domain"/>
    <property type="match status" value="1"/>
</dbReference>
<evidence type="ECO:0000256" key="1">
    <source>
        <dbReference type="ARBA" id="ARBA00009981"/>
    </source>
</evidence>
<dbReference type="PANTHER" id="PTHR33713:SF10">
    <property type="entry name" value="ANTITOXIN YAFN"/>
    <property type="match status" value="1"/>
</dbReference>
<dbReference type="SUPFAM" id="SSF143120">
    <property type="entry name" value="YefM-like"/>
    <property type="match status" value="1"/>
</dbReference>
<evidence type="ECO:0000313" key="3">
    <source>
        <dbReference type="EMBL" id="MBC2601231.1"/>
    </source>
</evidence>
<comment type="function">
    <text evidence="2">Antitoxin component of a type II toxin-antitoxin (TA) system.</text>
</comment>
<name>A0A7X1AWG0_9BACT</name>
<keyword evidence="4" id="KW-1185">Reference proteome</keyword>
<comment type="similarity">
    <text evidence="1 2">Belongs to the phD/YefM antitoxin family.</text>
</comment>
<organism evidence="3 4">
    <name type="scientific">Puniceicoccus vermicola</name>
    <dbReference type="NCBI Taxonomy" id="388746"/>
    <lineage>
        <taxon>Bacteria</taxon>
        <taxon>Pseudomonadati</taxon>
        <taxon>Verrucomicrobiota</taxon>
        <taxon>Opitutia</taxon>
        <taxon>Puniceicoccales</taxon>
        <taxon>Puniceicoccaceae</taxon>
        <taxon>Puniceicoccus</taxon>
    </lineage>
</organism>
<protein>
    <recommendedName>
        <fullName evidence="2">Antitoxin</fullName>
    </recommendedName>
</protein>
<dbReference type="EMBL" id="JACHVA010000048">
    <property type="protein sequence ID" value="MBC2601231.1"/>
    <property type="molecule type" value="Genomic_DNA"/>
</dbReference>
<evidence type="ECO:0000313" key="4">
    <source>
        <dbReference type="Proteomes" id="UP000525652"/>
    </source>
</evidence>
<dbReference type="Proteomes" id="UP000525652">
    <property type="component" value="Unassembled WGS sequence"/>
</dbReference>
<proteinExistence type="inferred from homology"/>